<dbReference type="InterPro" id="IPR048772">
    <property type="entry name" value="Hel308-like_dom4"/>
</dbReference>
<keyword evidence="2 10" id="KW-0227">DNA damage</keyword>
<dbReference type="Gene3D" id="3.40.50.300">
    <property type="entry name" value="P-loop containing nucleotide triphosphate hydrolases"/>
    <property type="match status" value="2"/>
</dbReference>
<dbReference type="InterPro" id="IPR001650">
    <property type="entry name" value="Helicase_C-like"/>
</dbReference>
<keyword evidence="1 10" id="KW-0547">Nucleotide-binding</keyword>
<dbReference type="SMART" id="SM00490">
    <property type="entry name" value="HELICc"/>
    <property type="match status" value="1"/>
</dbReference>
<proteinExistence type="inferred from homology"/>
<evidence type="ECO:0000256" key="2">
    <source>
        <dbReference type="ARBA" id="ARBA00022763"/>
    </source>
</evidence>
<dbReference type="SUPFAM" id="SSF46785">
    <property type="entry name" value="Winged helix' DNA-binding domain"/>
    <property type="match status" value="1"/>
</dbReference>
<evidence type="ECO:0000256" key="5">
    <source>
        <dbReference type="ARBA" id="ARBA00022840"/>
    </source>
</evidence>
<dbReference type="Pfam" id="PF21280">
    <property type="entry name" value="Helicase_dom4_arc"/>
    <property type="match status" value="1"/>
</dbReference>
<accession>A0A328QAE4</accession>
<evidence type="ECO:0000256" key="9">
    <source>
        <dbReference type="ARBA" id="ARBA00034617"/>
    </source>
</evidence>
<feature type="domain" description="Helicase ATP-binding" evidence="11">
    <location>
        <begin position="32"/>
        <end position="188"/>
    </location>
</feature>
<dbReference type="GO" id="GO:0003677">
    <property type="term" value="F:DNA binding"/>
    <property type="evidence" value="ECO:0007669"/>
    <property type="project" value="UniProtKB-UniRule"/>
</dbReference>
<comment type="subunit">
    <text evidence="10">Monomer.</text>
</comment>
<evidence type="ECO:0000256" key="1">
    <source>
        <dbReference type="ARBA" id="ARBA00022741"/>
    </source>
</evidence>
<dbReference type="HAMAP" id="MF_00442">
    <property type="entry name" value="Helicase_Hel308"/>
    <property type="match status" value="1"/>
</dbReference>
<dbReference type="Pfam" id="PF00270">
    <property type="entry name" value="DEAD"/>
    <property type="match status" value="1"/>
</dbReference>
<dbReference type="EC" id="5.6.2.4" evidence="10"/>
<dbReference type="CDD" id="cd18795">
    <property type="entry name" value="SF2_C_Ski2"/>
    <property type="match status" value="1"/>
</dbReference>
<feature type="domain" description="Helicase C-terminal" evidence="12">
    <location>
        <begin position="208"/>
        <end position="417"/>
    </location>
</feature>
<dbReference type="OMA" id="DMHDTYL"/>
<dbReference type="SUPFAM" id="SSF52540">
    <property type="entry name" value="P-loop containing nucleoside triphosphate hydrolases"/>
    <property type="match status" value="1"/>
</dbReference>
<dbReference type="SUPFAM" id="SSF158702">
    <property type="entry name" value="Sec63 N-terminal domain-like"/>
    <property type="match status" value="1"/>
</dbReference>
<dbReference type="GO" id="GO:0016887">
    <property type="term" value="F:ATP hydrolysis activity"/>
    <property type="evidence" value="ECO:0007669"/>
    <property type="project" value="RHEA"/>
</dbReference>
<dbReference type="RefSeq" id="WP_011405718.1">
    <property type="nucleotide sequence ID" value="NZ_JAXJAF010000011.1"/>
</dbReference>
<dbReference type="InterPro" id="IPR014001">
    <property type="entry name" value="Helicase_ATP-bd"/>
</dbReference>
<comment type="catalytic activity">
    <reaction evidence="10">
        <text>ATP + H2O = ADP + phosphate + H(+)</text>
        <dbReference type="Rhea" id="RHEA:13065"/>
        <dbReference type="ChEBI" id="CHEBI:15377"/>
        <dbReference type="ChEBI" id="CHEBI:15378"/>
        <dbReference type="ChEBI" id="CHEBI:30616"/>
        <dbReference type="ChEBI" id="CHEBI:43474"/>
        <dbReference type="ChEBI" id="CHEBI:456216"/>
        <dbReference type="EC" id="5.6.2.4"/>
    </reaction>
</comment>
<evidence type="ECO:0000256" key="4">
    <source>
        <dbReference type="ARBA" id="ARBA00022806"/>
    </source>
</evidence>
<dbReference type="GO" id="GO:0006281">
    <property type="term" value="P:DNA repair"/>
    <property type="evidence" value="ECO:0007669"/>
    <property type="project" value="UniProtKB-UniRule"/>
</dbReference>
<dbReference type="InterPro" id="IPR003583">
    <property type="entry name" value="Hlx-hairpin-Hlx_DNA-bd_motif"/>
</dbReference>
<evidence type="ECO:0000256" key="8">
    <source>
        <dbReference type="ARBA" id="ARBA00023235"/>
    </source>
</evidence>
<evidence type="ECO:0000313" key="14">
    <source>
        <dbReference type="Proteomes" id="UP000248557"/>
    </source>
</evidence>
<dbReference type="Proteomes" id="UP000248557">
    <property type="component" value="Unassembled WGS sequence"/>
</dbReference>
<dbReference type="GO" id="GO:0043138">
    <property type="term" value="F:3'-5' DNA helicase activity"/>
    <property type="evidence" value="ECO:0007669"/>
    <property type="project" value="UniProtKB-UniRule"/>
</dbReference>
<sequence length="694" mass="78951">MSKIDSNIEEIMNKCYPYIKEYNPAQKAVIDSGYLENNDNYIISIPTASGKTVLGVLAALKVLLHGGKVVYSVPLLSLQNEKYKEFKVFEEFGFKVGKHPSRCDIAVMVFESFDALTRFSRNTLNEIDLVIIDEFHMIGDYSRGPTLECAITRLKENNKSMRIIALSATLKNMEEISHWLDANVVVHDYRPVPLHKEVLCAEEFGTSDKNNIVFKILNDSLNDSSQMLTFVSTRRFTESLAQNMSKKIAKHIPDGKKEIFNSIAEDVLNVSIKKNSQPTEVCYKLAECIRNGIAFHHAGLFDKQKEIIEEEFINGNLLMITATPSLMYGVNLPSKNVVIRDYTRWTEQGQTNIPVFDYEQMSGRAGRPGFDTEGYSYLLAKTYDEAFNLDEYYVHGDIEVTNSKLIDNEDAVLKQIITQISSGFAKDMDDLIDFFNKTFYGFQISHTYNDMSFGFSGETIKYEISSALEYLIQNGIIRLTPSGFQTTPLGSLISRSNYAVKTAVKLKDYANMIDEEFSVANLIYEISKTSDLPKINTKFRANKDNIKEVLTSKGVFVTFISNNEATAASLLEWINERKEYEIENYLKVYAASTRRASYEASSLVKYFYNICDVLGKYKHLNEIDKLSSRLYYGVKKDLLPLVTGVKRLGRQRARKVVDIFGNNLNDVKITELTRIDGIGEVTARNIIEFYNNME</sequence>
<keyword evidence="6 10" id="KW-0238">DNA-binding</keyword>
<dbReference type="GeneID" id="3855629"/>
<dbReference type="Gene3D" id="1.10.3380.30">
    <property type="match status" value="1"/>
</dbReference>
<dbReference type="SMART" id="SM00487">
    <property type="entry name" value="DEXDc"/>
    <property type="match status" value="1"/>
</dbReference>
<dbReference type="AlphaFoldDB" id="A0A328QAE4"/>
<dbReference type="PANTHER" id="PTHR47961:SF10">
    <property type="entry name" value="ATP-DEPENDENT DNA HELICASE HEL308"/>
    <property type="match status" value="1"/>
</dbReference>
<evidence type="ECO:0000256" key="6">
    <source>
        <dbReference type="ARBA" id="ARBA00023125"/>
    </source>
</evidence>
<reference evidence="13 14" key="1">
    <citation type="submission" date="2017-05" db="EMBL/GenBank/DDBJ databases">
        <title>Host range expansion of the Methanosphaera genus to humans and monogastric animals involves recent and extensive reduction in genome content.</title>
        <authorList>
            <person name="Hoedt E.C."/>
            <person name="Volmer J.G."/>
            <person name="Parks D.H."/>
            <person name="Rosewarne C.P."/>
            <person name="Denman S.E."/>
            <person name="Mcsweeney C.S."/>
            <person name="O Cuiv P."/>
            <person name="Hugenholtz P."/>
            <person name="Tyson G.W."/>
            <person name="Morrison M."/>
        </authorList>
    </citation>
    <scope>NUCLEOTIDE SEQUENCE [LARGE SCALE GENOMIC DNA]</scope>
    <source>
        <strain evidence="13 14">PA5</strain>
    </source>
</reference>
<organism evidence="13 14">
    <name type="scientific">Methanosphaera stadtmanae</name>
    <dbReference type="NCBI Taxonomy" id="2317"/>
    <lineage>
        <taxon>Archaea</taxon>
        <taxon>Methanobacteriati</taxon>
        <taxon>Methanobacteriota</taxon>
        <taxon>Methanomada group</taxon>
        <taxon>Methanobacteria</taxon>
        <taxon>Methanobacteriales</taxon>
        <taxon>Methanobacteriaceae</taxon>
        <taxon>Methanosphaera</taxon>
    </lineage>
</organism>
<comment type="caution">
    <text evidence="13">The sequence shown here is derived from an EMBL/GenBank/DDBJ whole genome shotgun (WGS) entry which is preliminary data.</text>
</comment>
<dbReference type="Gene3D" id="1.10.150.20">
    <property type="entry name" value="5' to 3' exonuclease, C-terminal subdomain"/>
    <property type="match status" value="1"/>
</dbReference>
<comment type="catalytic activity">
    <reaction evidence="9 10">
        <text>Couples ATP hydrolysis with the unwinding of duplex DNA by translocating in the 3'-5' direction.</text>
        <dbReference type="EC" id="5.6.2.4"/>
    </reaction>
</comment>
<keyword evidence="8 10" id="KW-0413">Isomerase</keyword>
<dbReference type="GO" id="GO:0005524">
    <property type="term" value="F:ATP binding"/>
    <property type="evidence" value="ECO:0007669"/>
    <property type="project" value="UniProtKB-UniRule"/>
</dbReference>
<protein>
    <recommendedName>
        <fullName evidence="10">ATP-dependent DNA helicase Hel308</fullName>
        <ecNumber evidence="10">5.6.2.4</ecNumber>
    </recommendedName>
    <alternativeName>
        <fullName evidence="10">DNA 3'-5' helicase Hel308</fullName>
    </alternativeName>
</protein>
<evidence type="ECO:0000256" key="10">
    <source>
        <dbReference type="HAMAP-Rule" id="MF_00442"/>
    </source>
</evidence>
<dbReference type="Pfam" id="PF00271">
    <property type="entry name" value="Helicase_C"/>
    <property type="match status" value="1"/>
</dbReference>
<name>A0A328QAE4_9EURY</name>
<evidence type="ECO:0000259" key="12">
    <source>
        <dbReference type="PROSITE" id="PS51194"/>
    </source>
</evidence>
<comment type="function">
    <text evidence="10">DNA-dependent ATPase and 3'-5' DNA helicase that may be involved in repair of stalled replication forks.</text>
</comment>
<dbReference type="InterPro" id="IPR027417">
    <property type="entry name" value="P-loop_NTPase"/>
</dbReference>
<dbReference type="InterPro" id="IPR011545">
    <property type="entry name" value="DEAD/DEAH_box_helicase_dom"/>
</dbReference>
<feature type="binding site" evidence="10">
    <location>
        <position position="26"/>
    </location>
    <ligand>
        <name>ATP</name>
        <dbReference type="ChEBI" id="CHEBI:30616"/>
    </ligand>
</feature>
<keyword evidence="5 10" id="KW-0067">ATP-binding</keyword>
<comment type="similarity">
    <text evidence="10">Belongs to the helicase family. Hel308 subfamily.</text>
</comment>
<evidence type="ECO:0000256" key="3">
    <source>
        <dbReference type="ARBA" id="ARBA00022801"/>
    </source>
</evidence>
<dbReference type="SMART" id="SM00278">
    <property type="entry name" value="HhH1"/>
    <property type="match status" value="2"/>
</dbReference>
<dbReference type="EMBL" id="NGJK01000005">
    <property type="protein sequence ID" value="RAP03799.1"/>
    <property type="molecule type" value="Genomic_DNA"/>
</dbReference>
<keyword evidence="4 10" id="KW-0347">Helicase</keyword>
<evidence type="ECO:0000256" key="7">
    <source>
        <dbReference type="ARBA" id="ARBA00023204"/>
    </source>
</evidence>
<keyword evidence="3 10" id="KW-0378">Hydrolase</keyword>
<dbReference type="InterPro" id="IPR022965">
    <property type="entry name" value="Helicase_Hel308"/>
</dbReference>
<dbReference type="PANTHER" id="PTHR47961">
    <property type="entry name" value="DNA POLYMERASE THETA, PUTATIVE (AFU_ORTHOLOGUE AFUA_1G05260)-RELATED"/>
    <property type="match status" value="1"/>
</dbReference>
<dbReference type="InterPro" id="IPR050474">
    <property type="entry name" value="Hel308_SKI2-like"/>
</dbReference>
<dbReference type="InterPro" id="IPR036390">
    <property type="entry name" value="WH_DNA-bd_sf"/>
</dbReference>
<dbReference type="PROSITE" id="PS51192">
    <property type="entry name" value="HELICASE_ATP_BIND_1"/>
    <property type="match status" value="1"/>
</dbReference>
<evidence type="ECO:0000313" key="13">
    <source>
        <dbReference type="EMBL" id="RAP03799.1"/>
    </source>
</evidence>
<gene>
    <name evidence="10" type="primary">hel308</name>
    <name evidence="13" type="ORF">CA615_00500</name>
</gene>
<keyword evidence="7 10" id="KW-0234">DNA repair</keyword>
<evidence type="ECO:0000259" key="11">
    <source>
        <dbReference type="PROSITE" id="PS51192"/>
    </source>
</evidence>
<dbReference type="PROSITE" id="PS51194">
    <property type="entry name" value="HELICASE_CTER"/>
    <property type="match status" value="1"/>
</dbReference>